<proteinExistence type="inferred from homology"/>
<dbReference type="PANTHER" id="PTHR11102:SF160">
    <property type="entry name" value="ERAD-ASSOCIATED E3 UBIQUITIN-PROTEIN LIGASE COMPONENT HRD3"/>
    <property type="match status" value="1"/>
</dbReference>
<name>K0RNA5_THAOC</name>
<comment type="caution">
    <text evidence="2">The sequence shown here is derived from an EMBL/GenBank/DDBJ whole genome shotgun (WGS) entry which is preliminary data.</text>
</comment>
<reference evidence="2 3" key="1">
    <citation type="journal article" date="2012" name="Genome Biol.">
        <title>Genome and low-iron response of an oceanic diatom adapted to chronic iron limitation.</title>
        <authorList>
            <person name="Lommer M."/>
            <person name="Specht M."/>
            <person name="Roy A.S."/>
            <person name="Kraemer L."/>
            <person name="Andreson R."/>
            <person name="Gutowska M.A."/>
            <person name="Wolf J."/>
            <person name="Bergner S.V."/>
            <person name="Schilhabel M.B."/>
            <person name="Klostermeier U.C."/>
            <person name="Beiko R.G."/>
            <person name="Rosenstiel P."/>
            <person name="Hippler M."/>
            <person name="Laroche J."/>
        </authorList>
    </citation>
    <scope>NUCLEOTIDE SEQUENCE [LARGE SCALE GENOMIC DNA]</scope>
    <source>
        <strain evidence="2 3">CCMP1005</strain>
    </source>
</reference>
<dbReference type="SMART" id="SM00671">
    <property type="entry name" value="SEL1"/>
    <property type="match status" value="4"/>
</dbReference>
<dbReference type="OrthoDB" id="2384430at2759"/>
<accession>K0RNA5</accession>
<dbReference type="eggNOG" id="KOG1550">
    <property type="taxonomic scope" value="Eukaryota"/>
</dbReference>
<dbReference type="AlphaFoldDB" id="K0RNA5"/>
<dbReference type="SUPFAM" id="SSF81901">
    <property type="entry name" value="HCP-like"/>
    <property type="match status" value="1"/>
</dbReference>
<dbReference type="EMBL" id="AGNL01034524">
    <property type="protein sequence ID" value="EJK55223.1"/>
    <property type="molecule type" value="Genomic_DNA"/>
</dbReference>
<dbReference type="InterPro" id="IPR006597">
    <property type="entry name" value="Sel1-like"/>
</dbReference>
<dbReference type="Pfam" id="PF08238">
    <property type="entry name" value="Sel1"/>
    <property type="match status" value="5"/>
</dbReference>
<organism evidence="2 3">
    <name type="scientific">Thalassiosira oceanica</name>
    <name type="common">Marine diatom</name>
    <dbReference type="NCBI Taxonomy" id="159749"/>
    <lineage>
        <taxon>Eukaryota</taxon>
        <taxon>Sar</taxon>
        <taxon>Stramenopiles</taxon>
        <taxon>Ochrophyta</taxon>
        <taxon>Bacillariophyta</taxon>
        <taxon>Coscinodiscophyceae</taxon>
        <taxon>Thalassiosirophycidae</taxon>
        <taxon>Thalassiosirales</taxon>
        <taxon>Thalassiosiraceae</taxon>
        <taxon>Thalassiosira</taxon>
    </lineage>
</organism>
<dbReference type="Gene3D" id="1.25.40.10">
    <property type="entry name" value="Tetratricopeptide repeat domain"/>
    <property type="match status" value="1"/>
</dbReference>
<protein>
    <submittedName>
        <fullName evidence="2">Uncharacterized protein</fullName>
    </submittedName>
</protein>
<sequence>MERHFKPNHPDAAYIESEMNRYADIQQERWSRRVEVEVEGTETCAVCLEPLPRNRVVQHPWLGDKGQAMMLCCASAICSDCDVQRKNKAGTSKSLNKCLLCRTPLPVLKNGQAFFRDGESEFEKYKKWSRKGKGFASYMIGKRYSEGVQDCKQDFFKAFEYFKLASEQGNDKAMTDLGVCLIQGEGCKVDYKKAKIWFEKAAKKENAKAMCYLAYFLVDPQFGFIVDFRKAQSLLLRSATLGFPPAQERVGLGYWKAEYGYPKDLDRAADYLQQAADQGEVSSMMALAQVLLEKAEKEYGSLNIMGESPMPRAINWMRRAGRLGDSEADRRAKITVDFFMKKNCMNCGALSADSGGTAKLKHCAKCKVVFYVSIP</sequence>
<dbReference type="Proteomes" id="UP000266841">
    <property type="component" value="Unassembled WGS sequence"/>
</dbReference>
<evidence type="ECO:0000256" key="1">
    <source>
        <dbReference type="ARBA" id="ARBA00038101"/>
    </source>
</evidence>
<dbReference type="InterPro" id="IPR011990">
    <property type="entry name" value="TPR-like_helical_dom_sf"/>
</dbReference>
<keyword evidence="3" id="KW-1185">Reference proteome</keyword>
<comment type="similarity">
    <text evidence="1">Belongs to the sel-1 family.</text>
</comment>
<dbReference type="InterPro" id="IPR050767">
    <property type="entry name" value="Sel1_AlgK"/>
</dbReference>
<dbReference type="PANTHER" id="PTHR11102">
    <property type="entry name" value="SEL-1-LIKE PROTEIN"/>
    <property type="match status" value="1"/>
</dbReference>
<gene>
    <name evidence="2" type="ORF">THAOC_25065</name>
</gene>
<evidence type="ECO:0000313" key="3">
    <source>
        <dbReference type="Proteomes" id="UP000266841"/>
    </source>
</evidence>
<evidence type="ECO:0000313" key="2">
    <source>
        <dbReference type="EMBL" id="EJK55223.1"/>
    </source>
</evidence>
<dbReference type="SUPFAM" id="SSF57850">
    <property type="entry name" value="RING/U-box"/>
    <property type="match status" value="1"/>
</dbReference>